<evidence type="ECO:0000313" key="3">
    <source>
        <dbReference type="Proteomes" id="UP000261278"/>
    </source>
</evidence>
<proteinExistence type="predicted"/>
<sequence length="138" mass="16087">MNKGMIRTTKVLLWLLSITGVIYALKMYGVLPLPHPECMLKKVHVVLGVITLVTSLWHCIDHRKWYKAWLKGRIRNNMQEVILTKWTTGFFALMIGVLLLDWIWPSKLYATIHIITAFIWIAVAARHCKSKSRRENNC</sequence>
<dbReference type="RefSeq" id="WP_117678369.1">
    <property type="nucleotide sequence ID" value="NZ_JAKKXL010000016.1"/>
</dbReference>
<organism evidence="2 3">
    <name type="scientific">Phocaeicola vulgatus</name>
    <name type="common">Bacteroides vulgatus</name>
    <dbReference type="NCBI Taxonomy" id="821"/>
    <lineage>
        <taxon>Bacteria</taxon>
        <taxon>Pseudomonadati</taxon>
        <taxon>Bacteroidota</taxon>
        <taxon>Bacteroidia</taxon>
        <taxon>Bacteroidales</taxon>
        <taxon>Bacteroidaceae</taxon>
        <taxon>Phocaeicola</taxon>
    </lineage>
</organism>
<dbReference type="EMBL" id="QSSN01000021">
    <property type="protein sequence ID" value="RGL83968.1"/>
    <property type="molecule type" value="Genomic_DNA"/>
</dbReference>
<reference evidence="2 3" key="1">
    <citation type="submission" date="2018-08" db="EMBL/GenBank/DDBJ databases">
        <title>A genome reference for cultivated species of the human gut microbiota.</title>
        <authorList>
            <person name="Zou Y."/>
            <person name="Xue W."/>
            <person name="Luo G."/>
        </authorList>
    </citation>
    <scope>NUCLEOTIDE SEQUENCE [LARGE SCALE GENOMIC DNA]</scope>
    <source>
        <strain evidence="2 3">TF05-18</strain>
    </source>
</reference>
<gene>
    <name evidence="2" type="ORF">DXC44_15870</name>
</gene>
<keyword evidence="1" id="KW-0472">Membrane</keyword>
<feature type="transmembrane region" description="Helical" evidence="1">
    <location>
        <begin position="81"/>
        <end position="102"/>
    </location>
</feature>
<feature type="transmembrane region" description="Helical" evidence="1">
    <location>
        <begin position="43"/>
        <end position="60"/>
    </location>
</feature>
<keyword evidence="1" id="KW-0812">Transmembrane</keyword>
<accession>A0A396ALB9</accession>
<protein>
    <recommendedName>
        <fullName evidence="4">DUF4405 domain-containing protein</fullName>
    </recommendedName>
</protein>
<feature type="transmembrane region" description="Helical" evidence="1">
    <location>
        <begin position="108"/>
        <end position="125"/>
    </location>
</feature>
<evidence type="ECO:0000313" key="2">
    <source>
        <dbReference type="EMBL" id="RGL83968.1"/>
    </source>
</evidence>
<evidence type="ECO:0000256" key="1">
    <source>
        <dbReference type="SAM" id="Phobius"/>
    </source>
</evidence>
<comment type="caution">
    <text evidence="2">The sequence shown here is derived from an EMBL/GenBank/DDBJ whole genome shotgun (WGS) entry which is preliminary data.</text>
</comment>
<evidence type="ECO:0008006" key="4">
    <source>
        <dbReference type="Google" id="ProtNLM"/>
    </source>
</evidence>
<keyword evidence="1" id="KW-1133">Transmembrane helix</keyword>
<name>A0A396ALB9_PHOVU</name>
<feature type="transmembrane region" description="Helical" evidence="1">
    <location>
        <begin position="12"/>
        <end position="31"/>
    </location>
</feature>
<dbReference type="AlphaFoldDB" id="A0A396ALB9"/>
<dbReference type="Proteomes" id="UP000261278">
    <property type="component" value="Unassembled WGS sequence"/>
</dbReference>